<evidence type="ECO:0000313" key="7">
    <source>
        <dbReference type="Proteomes" id="UP000029227"/>
    </source>
</evidence>
<dbReference type="GO" id="GO:0000976">
    <property type="term" value="F:transcription cis-regulatory region binding"/>
    <property type="evidence" value="ECO:0007669"/>
    <property type="project" value="TreeGrafter"/>
</dbReference>
<evidence type="ECO:0000256" key="3">
    <source>
        <dbReference type="ARBA" id="ARBA00023125"/>
    </source>
</evidence>
<accession>A0A090R7N1</accession>
<dbReference type="InterPro" id="IPR000847">
    <property type="entry name" value="LysR_HTH_N"/>
</dbReference>
<evidence type="ECO:0000259" key="5">
    <source>
        <dbReference type="PROSITE" id="PS50931"/>
    </source>
</evidence>
<evidence type="ECO:0000256" key="2">
    <source>
        <dbReference type="ARBA" id="ARBA00023015"/>
    </source>
</evidence>
<dbReference type="Proteomes" id="UP000029227">
    <property type="component" value="Unassembled WGS sequence"/>
</dbReference>
<dbReference type="Pfam" id="PF00126">
    <property type="entry name" value="HTH_1"/>
    <property type="match status" value="1"/>
</dbReference>
<dbReference type="SUPFAM" id="SSF53850">
    <property type="entry name" value="Periplasmic binding protein-like II"/>
    <property type="match status" value="1"/>
</dbReference>
<dbReference type="PROSITE" id="PS50931">
    <property type="entry name" value="HTH_LYSR"/>
    <property type="match status" value="1"/>
</dbReference>
<keyword evidence="2" id="KW-0805">Transcription regulation</keyword>
<keyword evidence="4" id="KW-0804">Transcription</keyword>
<dbReference type="Gene3D" id="3.40.190.290">
    <property type="match status" value="1"/>
</dbReference>
<comment type="caution">
    <text evidence="6">The sequence shown here is derived from an EMBL/GenBank/DDBJ whole genome shotgun (WGS) entry which is preliminary data.</text>
</comment>
<dbReference type="eggNOG" id="COG0583">
    <property type="taxonomic scope" value="Bacteria"/>
</dbReference>
<name>A0A090R7N1_9GAMM</name>
<dbReference type="SUPFAM" id="SSF46785">
    <property type="entry name" value="Winged helix' DNA-binding domain"/>
    <property type="match status" value="1"/>
</dbReference>
<keyword evidence="3" id="KW-0238">DNA-binding</keyword>
<dbReference type="Gene3D" id="1.10.10.10">
    <property type="entry name" value="Winged helix-like DNA-binding domain superfamily/Winged helix DNA-binding domain"/>
    <property type="match status" value="1"/>
</dbReference>
<protein>
    <submittedName>
        <fullName evidence="6">Transcriptional regulators LysR family</fullName>
    </submittedName>
</protein>
<evidence type="ECO:0000256" key="4">
    <source>
        <dbReference type="ARBA" id="ARBA00023163"/>
    </source>
</evidence>
<reference evidence="6 7" key="1">
    <citation type="journal article" date="2014" name="Genome Announc.">
        <title>Draft Genome Sequences of Two Vibrionaceae Species, Vibrio ponticus C121 and Photobacterium aphoticum C119, Isolated as Coral Reef Microbiota.</title>
        <authorList>
            <person name="Al-saari N."/>
            <person name="Meirelles P.M."/>
            <person name="Mino S."/>
            <person name="Suda W."/>
            <person name="Oshima K."/>
            <person name="Hattori M."/>
            <person name="Ohkuma M."/>
            <person name="Thompson F.L."/>
            <person name="Gomez-Gil B."/>
            <person name="Sawabe T."/>
            <person name="Sawabe T."/>
        </authorList>
    </citation>
    <scope>NUCLEOTIDE SEQUENCE [LARGE SCALE GENOMIC DNA]</scope>
    <source>
        <strain evidence="6 7">JCM 19237</strain>
    </source>
</reference>
<feature type="domain" description="HTH lysR-type" evidence="5">
    <location>
        <begin position="1"/>
        <end position="59"/>
    </location>
</feature>
<dbReference type="GO" id="GO:0003700">
    <property type="term" value="F:DNA-binding transcription factor activity"/>
    <property type="evidence" value="ECO:0007669"/>
    <property type="project" value="InterPro"/>
</dbReference>
<dbReference type="STRING" id="754436.JCM19237_6531"/>
<comment type="similarity">
    <text evidence="1">Belongs to the LysR transcriptional regulatory family.</text>
</comment>
<sequence length="297" mass="33136">MYNLEQLNMFVLSAQLGSFSACARHIGKVQSAVSQGIANLEIDLNVELFDRSTRKPVLTKEGQHLFNFAQAILQQARELECASKALTKHEENQLNIVVDDVLQVDSLYRIMDAFSQRFSATSLHVLTASGIDVRNLVLAGKANIGVMLCDFDTIREADVCYIGNVAFVPVVSQQHPLVESEVIEPMDLIPYRQILARGLEDANERYFPVVSPHVWRVNNQFSMINMIEQGLGWGYLPRHLVADKVEAGRLHILPVSFDHKDWSIPVEVVTAKGVTLGPAGTWLKHAVKSLLDPQPQL</sequence>
<dbReference type="PANTHER" id="PTHR30126:SF91">
    <property type="entry name" value="LYSR FAMILY TRANSCRIPTIONAL REGULATOR"/>
    <property type="match status" value="1"/>
</dbReference>
<dbReference type="Pfam" id="PF03466">
    <property type="entry name" value="LysR_substrate"/>
    <property type="match status" value="1"/>
</dbReference>
<dbReference type="InterPro" id="IPR036390">
    <property type="entry name" value="WH_DNA-bd_sf"/>
</dbReference>
<dbReference type="InterPro" id="IPR005119">
    <property type="entry name" value="LysR_subst-bd"/>
</dbReference>
<dbReference type="CDD" id="cd05466">
    <property type="entry name" value="PBP2_LTTR_substrate"/>
    <property type="match status" value="1"/>
</dbReference>
<proteinExistence type="inferred from homology"/>
<evidence type="ECO:0000256" key="1">
    <source>
        <dbReference type="ARBA" id="ARBA00009437"/>
    </source>
</evidence>
<dbReference type="FunFam" id="1.10.10.10:FF:000001">
    <property type="entry name" value="LysR family transcriptional regulator"/>
    <property type="match status" value="1"/>
</dbReference>
<dbReference type="InterPro" id="IPR036388">
    <property type="entry name" value="WH-like_DNA-bd_sf"/>
</dbReference>
<organism evidence="6 7">
    <name type="scientific">Photobacterium aphoticum</name>
    <dbReference type="NCBI Taxonomy" id="754436"/>
    <lineage>
        <taxon>Bacteria</taxon>
        <taxon>Pseudomonadati</taxon>
        <taxon>Pseudomonadota</taxon>
        <taxon>Gammaproteobacteria</taxon>
        <taxon>Vibrionales</taxon>
        <taxon>Vibrionaceae</taxon>
        <taxon>Photobacterium</taxon>
    </lineage>
</organism>
<dbReference type="EMBL" id="BBMN01000002">
    <property type="protein sequence ID" value="GAL03637.1"/>
    <property type="molecule type" value="Genomic_DNA"/>
</dbReference>
<gene>
    <name evidence="6" type="ORF">JCM19237_6531</name>
</gene>
<dbReference type="PANTHER" id="PTHR30126">
    <property type="entry name" value="HTH-TYPE TRANSCRIPTIONAL REGULATOR"/>
    <property type="match status" value="1"/>
</dbReference>
<evidence type="ECO:0000313" key="6">
    <source>
        <dbReference type="EMBL" id="GAL03637.1"/>
    </source>
</evidence>
<dbReference type="AlphaFoldDB" id="A0A090R7N1"/>